<dbReference type="SUPFAM" id="SSF110087">
    <property type="entry name" value="DR1885-like metal-binding protein"/>
    <property type="match status" value="1"/>
</dbReference>
<evidence type="ECO:0000313" key="4">
    <source>
        <dbReference type="Proteomes" id="UP000010809"/>
    </source>
</evidence>
<dbReference type="Gene3D" id="2.60.40.1890">
    <property type="entry name" value="PCu(A)C copper chaperone"/>
    <property type="match status" value="1"/>
</dbReference>
<accession>L0DU04</accession>
<keyword evidence="2" id="KW-0732">Signal</keyword>
<dbReference type="PATRIC" id="fig|1255043.3.peg.808"/>
<dbReference type="RefSeq" id="WP_015257635.1">
    <property type="nucleotide sequence ID" value="NC_019902.2"/>
</dbReference>
<dbReference type="eggNOG" id="COG2847">
    <property type="taxonomic scope" value="Bacteria"/>
</dbReference>
<feature type="chain" id="PRO_5003940429" evidence="2">
    <location>
        <begin position="29"/>
        <end position="195"/>
    </location>
</feature>
<feature type="region of interest" description="Disordered" evidence="1">
    <location>
        <begin position="165"/>
        <end position="195"/>
    </location>
</feature>
<name>L0DU04_THIND</name>
<dbReference type="EMBL" id="CP003989">
    <property type="protein sequence ID" value="AGA32492.1"/>
    <property type="molecule type" value="Genomic_DNA"/>
</dbReference>
<evidence type="ECO:0000256" key="2">
    <source>
        <dbReference type="SAM" id="SignalP"/>
    </source>
</evidence>
<dbReference type="KEGG" id="tni:TVNIR_0802"/>
<dbReference type="OrthoDB" id="9796962at2"/>
<proteinExistence type="predicted"/>
<dbReference type="InterPro" id="IPR007410">
    <property type="entry name" value="LpqE-like"/>
</dbReference>
<evidence type="ECO:0000256" key="1">
    <source>
        <dbReference type="SAM" id="MobiDB-lite"/>
    </source>
</evidence>
<dbReference type="STRING" id="1255043.TVNIR_0802"/>
<evidence type="ECO:0000313" key="3">
    <source>
        <dbReference type="EMBL" id="AGA32492.1"/>
    </source>
</evidence>
<dbReference type="Proteomes" id="UP000010809">
    <property type="component" value="Chromosome"/>
</dbReference>
<feature type="compositionally biased region" description="Basic and acidic residues" evidence="1">
    <location>
        <begin position="179"/>
        <end position="195"/>
    </location>
</feature>
<keyword evidence="4" id="KW-1185">Reference proteome</keyword>
<gene>
    <name evidence="3" type="ordered locus">TVNIR_0802</name>
</gene>
<protein>
    <submittedName>
        <fullName evidence="3">Copper metallochaperone, bacterial Cox17-like protein</fullName>
    </submittedName>
</protein>
<dbReference type="PANTHER" id="PTHR36302:SF1">
    <property type="entry name" value="COPPER CHAPERONE PCU(A)C"/>
    <property type="match status" value="1"/>
</dbReference>
<dbReference type="HOGENOM" id="CLU_100939_0_4_6"/>
<dbReference type="InterPro" id="IPR058248">
    <property type="entry name" value="Lxx211020-like"/>
</dbReference>
<organism evidence="3 4">
    <name type="scientific">Thioalkalivibrio nitratireducens (strain DSM 14787 / UNIQEM 213 / ALEN2)</name>
    <dbReference type="NCBI Taxonomy" id="1255043"/>
    <lineage>
        <taxon>Bacteria</taxon>
        <taxon>Pseudomonadati</taxon>
        <taxon>Pseudomonadota</taxon>
        <taxon>Gammaproteobacteria</taxon>
        <taxon>Chromatiales</taxon>
        <taxon>Ectothiorhodospiraceae</taxon>
        <taxon>Thioalkalivibrio</taxon>
    </lineage>
</organism>
<dbReference type="PANTHER" id="PTHR36302">
    <property type="entry name" value="BLR7088 PROTEIN"/>
    <property type="match status" value="1"/>
</dbReference>
<reference evidence="3" key="1">
    <citation type="submission" date="2015-12" db="EMBL/GenBank/DDBJ databases">
        <authorList>
            <person name="Tikhonova T.V."/>
            <person name="Pavlov A.R."/>
            <person name="Beletsky A.V."/>
            <person name="Mardanov A.V."/>
            <person name="Sorokin D.Y."/>
            <person name="Ravin N.V."/>
            <person name="Popov V.O."/>
        </authorList>
    </citation>
    <scope>NUCLEOTIDE SEQUENCE</scope>
    <source>
        <strain evidence="3">DSM 14787</strain>
    </source>
</reference>
<dbReference type="Pfam" id="PF04314">
    <property type="entry name" value="PCuAC"/>
    <property type="match status" value="1"/>
</dbReference>
<sequence length="195" mass="20787">MHLRSGSPGLLYSLVLVLATMGSPAVTAHHTPGHHGSAHADCDCPPGIELDAPAWVRLTPPGVPNSAAYMTLRNTTDADIRILAGESPAARVTELHDHVQDAEGVMRMRQVDAITIAAQDRIELRPGGLHVMLIDLVQPLSGGDTIPITLYIEAHEDLHLEAVVQSGGPSDHGHHHGHSDRGPEPAHGHRHHAPE</sequence>
<dbReference type="AlphaFoldDB" id="L0DU04"/>
<feature type="signal peptide" evidence="2">
    <location>
        <begin position="1"/>
        <end position="28"/>
    </location>
</feature>
<dbReference type="InterPro" id="IPR036182">
    <property type="entry name" value="PCuAC_sf"/>
</dbReference>